<keyword evidence="6 7" id="KW-0592">Phosphate transport</keyword>
<evidence type="ECO:0000313" key="10">
    <source>
        <dbReference type="Proteomes" id="UP000184088"/>
    </source>
</evidence>
<dbReference type="NCBIfam" id="TIGR02135">
    <property type="entry name" value="phoU_full"/>
    <property type="match status" value="1"/>
</dbReference>
<dbReference type="PANTHER" id="PTHR42930:SF3">
    <property type="entry name" value="PHOSPHATE-SPECIFIC TRANSPORT SYSTEM ACCESSORY PROTEIN PHOU"/>
    <property type="match status" value="1"/>
</dbReference>
<sequence>MTARTHFDQELEKVHLHILKMGSMVEEAIDKAIEALVKQDEEMADAVIDGDDKIDEMEVFIENECVRLIATQQPIARDLRIIFTAIKLITDLERIADHAVDIAKNTKRLVNEVYIKPLIDIPRIADIVKHMLRDALTSYINTDVDLAMRTCKLDDEVDGLHAQIYRELIALMLEDPRNIKQATHFLFISSYLERVADHATNICEWVIFVETGEHKDLNA</sequence>
<protein>
    <recommendedName>
        <fullName evidence="7">Phosphate-specific transport system accessory protein PhoU</fullName>
    </recommendedName>
</protein>
<feature type="domain" description="PhoU" evidence="8">
    <location>
        <begin position="121"/>
        <end position="206"/>
    </location>
</feature>
<comment type="similarity">
    <text evidence="2 7">Belongs to the PhoU family.</text>
</comment>
<dbReference type="STRING" id="1121256.SAMN02746089_00181"/>
<dbReference type="FunFam" id="1.20.58.220:FF:000004">
    <property type="entry name" value="Phosphate-specific transport system accessory protein PhoU"/>
    <property type="match status" value="1"/>
</dbReference>
<comment type="subunit">
    <text evidence="3 7">Homodimer.</text>
</comment>
<dbReference type="GO" id="GO:0006817">
    <property type="term" value="P:phosphate ion transport"/>
    <property type="evidence" value="ECO:0007669"/>
    <property type="project" value="UniProtKB-KW"/>
</dbReference>
<proteinExistence type="inferred from homology"/>
<evidence type="ECO:0000256" key="2">
    <source>
        <dbReference type="ARBA" id="ARBA00008107"/>
    </source>
</evidence>
<dbReference type="InterPro" id="IPR038078">
    <property type="entry name" value="PhoU-like_sf"/>
</dbReference>
<keyword evidence="4 7" id="KW-0813">Transport</keyword>
<evidence type="ECO:0000256" key="3">
    <source>
        <dbReference type="ARBA" id="ARBA00011738"/>
    </source>
</evidence>
<dbReference type="PIRSF" id="PIRSF003107">
    <property type="entry name" value="PhoU"/>
    <property type="match status" value="1"/>
</dbReference>
<dbReference type="GO" id="GO:0005737">
    <property type="term" value="C:cytoplasm"/>
    <property type="evidence" value="ECO:0007669"/>
    <property type="project" value="UniProtKB-SubCell"/>
</dbReference>
<dbReference type="Pfam" id="PF01895">
    <property type="entry name" value="PhoU"/>
    <property type="match status" value="2"/>
</dbReference>
<name>A0A1M4T0Q9_9THEO</name>
<reference evidence="9 10" key="1">
    <citation type="submission" date="2016-11" db="EMBL/GenBank/DDBJ databases">
        <authorList>
            <person name="Jaros S."/>
            <person name="Januszkiewicz K."/>
            <person name="Wedrychowicz H."/>
        </authorList>
    </citation>
    <scope>NUCLEOTIDE SEQUENCE [LARGE SCALE GENOMIC DNA]</scope>
    <source>
        <strain evidence="9 10">DSM 17918</strain>
    </source>
</reference>
<dbReference type="InterPro" id="IPR026022">
    <property type="entry name" value="PhoU_dom"/>
</dbReference>
<dbReference type="GO" id="GO:0045936">
    <property type="term" value="P:negative regulation of phosphate metabolic process"/>
    <property type="evidence" value="ECO:0007669"/>
    <property type="project" value="InterPro"/>
</dbReference>
<evidence type="ECO:0000256" key="1">
    <source>
        <dbReference type="ARBA" id="ARBA00004496"/>
    </source>
</evidence>
<gene>
    <name evidence="9" type="ORF">SAMN02746089_00181</name>
</gene>
<evidence type="ECO:0000313" key="9">
    <source>
        <dbReference type="EMBL" id="SHE37940.1"/>
    </source>
</evidence>
<dbReference type="GO" id="GO:0030643">
    <property type="term" value="P:intracellular phosphate ion homeostasis"/>
    <property type="evidence" value="ECO:0007669"/>
    <property type="project" value="InterPro"/>
</dbReference>
<organism evidence="9 10">
    <name type="scientific">Caldanaerobius fijiensis DSM 17918</name>
    <dbReference type="NCBI Taxonomy" id="1121256"/>
    <lineage>
        <taxon>Bacteria</taxon>
        <taxon>Bacillati</taxon>
        <taxon>Bacillota</taxon>
        <taxon>Clostridia</taxon>
        <taxon>Thermoanaerobacterales</taxon>
        <taxon>Thermoanaerobacteraceae</taxon>
        <taxon>Caldanaerobius</taxon>
    </lineage>
</organism>
<dbReference type="Proteomes" id="UP000184088">
    <property type="component" value="Unassembled WGS sequence"/>
</dbReference>
<dbReference type="AlphaFoldDB" id="A0A1M4T0Q9"/>
<dbReference type="SUPFAM" id="SSF109755">
    <property type="entry name" value="PhoU-like"/>
    <property type="match status" value="1"/>
</dbReference>
<comment type="subcellular location">
    <subcellularLocation>
        <location evidence="1 7">Cytoplasm</location>
    </subcellularLocation>
</comment>
<comment type="function">
    <text evidence="7">Plays a role in the regulation of phosphate uptake.</text>
</comment>
<dbReference type="Gene3D" id="1.20.58.220">
    <property type="entry name" value="Phosphate transport system protein phou homolog 2, domain 2"/>
    <property type="match status" value="1"/>
</dbReference>
<dbReference type="InterPro" id="IPR028366">
    <property type="entry name" value="PhoU"/>
</dbReference>
<evidence type="ECO:0000256" key="7">
    <source>
        <dbReference type="PIRNR" id="PIRNR003107"/>
    </source>
</evidence>
<keyword evidence="10" id="KW-1185">Reference proteome</keyword>
<evidence type="ECO:0000259" key="8">
    <source>
        <dbReference type="Pfam" id="PF01895"/>
    </source>
</evidence>
<evidence type="ECO:0000256" key="6">
    <source>
        <dbReference type="ARBA" id="ARBA00022592"/>
    </source>
</evidence>
<dbReference type="PANTHER" id="PTHR42930">
    <property type="entry name" value="PHOSPHATE-SPECIFIC TRANSPORT SYSTEM ACCESSORY PROTEIN PHOU"/>
    <property type="match status" value="1"/>
</dbReference>
<keyword evidence="5 7" id="KW-0963">Cytoplasm</keyword>
<evidence type="ECO:0000256" key="5">
    <source>
        <dbReference type="ARBA" id="ARBA00022490"/>
    </source>
</evidence>
<feature type="domain" description="PhoU" evidence="8">
    <location>
        <begin position="18"/>
        <end position="105"/>
    </location>
</feature>
<evidence type="ECO:0000256" key="4">
    <source>
        <dbReference type="ARBA" id="ARBA00022448"/>
    </source>
</evidence>
<dbReference type="EMBL" id="FQVH01000001">
    <property type="protein sequence ID" value="SHE37940.1"/>
    <property type="molecule type" value="Genomic_DNA"/>
</dbReference>
<accession>A0A1M4T0Q9</accession>
<dbReference type="RefSeq" id="WP_073341194.1">
    <property type="nucleotide sequence ID" value="NZ_FQVH01000001.1"/>
</dbReference>